<dbReference type="InterPro" id="IPR027417">
    <property type="entry name" value="P-loop_NTPase"/>
</dbReference>
<dbReference type="PANTHER" id="PTHR47968">
    <property type="entry name" value="CENTROMERE PROTEIN E"/>
    <property type="match status" value="1"/>
</dbReference>
<comment type="similarity">
    <text evidence="7">Belongs to the TRAFAC class myosin-kinesin ATPase superfamily. Kinesin family.</text>
</comment>
<feature type="coiled-coil region" evidence="8">
    <location>
        <begin position="1248"/>
        <end position="1374"/>
    </location>
</feature>
<dbReference type="PRINTS" id="PR00380">
    <property type="entry name" value="KINESINHEAVY"/>
</dbReference>
<proteinExistence type="inferred from homology"/>
<keyword evidence="12" id="KW-1185">Reference proteome</keyword>
<feature type="coiled-coil region" evidence="8">
    <location>
        <begin position="247"/>
        <end position="274"/>
    </location>
</feature>
<keyword evidence="6" id="KW-0963">Cytoplasm</keyword>
<evidence type="ECO:0000256" key="9">
    <source>
        <dbReference type="SAM" id="MobiDB-lite"/>
    </source>
</evidence>
<gene>
    <name evidence="11" type="ORF">JD844_026494</name>
</gene>
<feature type="coiled-coil region" evidence="8">
    <location>
        <begin position="741"/>
        <end position="879"/>
    </location>
</feature>
<comment type="caution">
    <text evidence="7">Lacks conserved residue(s) required for the propagation of feature annotation.</text>
</comment>
<dbReference type="PROSITE" id="PS00411">
    <property type="entry name" value="KINESIN_MOTOR_1"/>
    <property type="match status" value="1"/>
</dbReference>
<dbReference type="Pfam" id="PF00225">
    <property type="entry name" value="Kinesin"/>
    <property type="match status" value="1"/>
</dbReference>
<protein>
    <recommendedName>
        <fullName evidence="10">Kinesin motor domain-containing protein</fullName>
    </recommendedName>
</protein>
<dbReference type="SUPFAM" id="SSF52540">
    <property type="entry name" value="P-loop containing nucleoside triphosphate hydrolases"/>
    <property type="match status" value="1"/>
</dbReference>
<organism evidence="11 12">
    <name type="scientific">Phrynosoma platyrhinos</name>
    <name type="common">Desert horned lizard</name>
    <dbReference type="NCBI Taxonomy" id="52577"/>
    <lineage>
        <taxon>Eukaryota</taxon>
        <taxon>Metazoa</taxon>
        <taxon>Chordata</taxon>
        <taxon>Craniata</taxon>
        <taxon>Vertebrata</taxon>
        <taxon>Euteleostomi</taxon>
        <taxon>Lepidosauria</taxon>
        <taxon>Squamata</taxon>
        <taxon>Bifurcata</taxon>
        <taxon>Unidentata</taxon>
        <taxon>Episquamata</taxon>
        <taxon>Toxicofera</taxon>
        <taxon>Iguania</taxon>
        <taxon>Phrynosomatidae</taxon>
        <taxon>Phrynosomatinae</taxon>
        <taxon>Phrynosoma</taxon>
    </lineage>
</organism>
<dbReference type="InterPro" id="IPR027640">
    <property type="entry name" value="Kinesin-like_fam"/>
</dbReference>
<feature type="coiled-coil region" evidence="8">
    <location>
        <begin position="1600"/>
        <end position="1797"/>
    </location>
</feature>
<accession>A0ABQ7SEY6</accession>
<dbReference type="EMBL" id="JAIPUX010005290">
    <property type="protein sequence ID" value="KAH0615891.1"/>
    <property type="molecule type" value="Genomic_DNA"/>
</dbReference>
<keyword evidence="6" id="KW-0206">Cytoskeleton</keyword>
<feature type="coiled-coil region" evidence="8">
    <location>
        <begin position="1008"/>
        <end position="1190"/>
    </location>
</feature>
<feature type="coiled-coil region" evidence="8">
    <location>
        <begin position="390"/>
        <end position="540"/>
    </location>
</feature>
<keyword evidence="2" id="KW-0547">Nucleotide-binding</keyword>
<evidence type="ECO:0000256" key="3">
    <source>
        <dbReference type="ARBA" id="ARBA00022840"/>
    </source>
</evidence>
<dbReference type="Gene3D" id="3.40.850.10">
    <property type="entry name" value="Kinesin motor domain"/>
    <property type="match status" value="1"/>
</dbReference>
<evidence type="ECO:0000313" key="11">
    <source>
        <dbReference type="EMBL" id="KAH0615891.1"/>
    </source>
</evidence>
<dbReference type="InterPro" id="IPR019821">
    <property type="entry name" value="Kinesin_motor_CS"/>
</dbReference>
<evidence type="ECO:0000259" key="10">
    <source>
        <dbReference type="PROSITE" id="PS50067"/>
    </source>
</evidence>
<name>A0ABQ7SEY6_PHRPL</name>
<feature type="coiled-coil region" evidence="8">
    <location>
        <begin position="584"/>
        <end position="665"/>
    </location>
</feature>
<keyword evidence="4 8" id="KW-0175">Coiled coil</keyword>
<dbReference type="PANTHER" id="PTHR47968:SF75">
    <property type="entry name" value="CENTROMERE-ASSOCIATED PROTEIN E"/>
    <property type="match status" value="1"/>
</dbReference>
<evidence type="ECO:0000256" key="1">
    <source>
        <dbReference type="ARBA" id="ARBA00004245"/>
    </source>
</evidence>
<comment type="subcellular location">
    <subcellularLocation>
        <location evidence="1">Cytoplasm</location>
        <location evidence="1">Cytoskeleton</location>
    </subcellularLocation>
</comment>
<evidence type="ECO:0000313" key="12">
    <source>
        <dbReference type="Proteomes" id="UP000826234"/>
    </source>
</evidence>
<dbReference type="Proteomes" id="UP000826234">
    <property type="component" value="Unassembled WGS sequence"/>
</dbReference>
<dbReference type="InterPro" id="IPR001752">
    <property type="entry name" value="Kinesin_motor_dom"/>
</dbReference>
<keyword evidence="3" id="KW-0067">ATP-binding</keyword>
<evidence type="ECO:0000256" key="4">
    <source>
        <dbReference type="ARBA" id="ARBA00023054"/>
    </source>
</evidence>
<evidence type="ECO:0000256" key="7">
    <source>
        <dbReference type="PROSITE-ProRule" id="PRU00283"/>
    </source>
</evidence>
<evidence type="ECO:0000256" key="5">
    <source>
        <dbReference type="ARBA" id="ARBA00023175"/>
    </source>
</evidence>
<reference evidence="11 12" key="1">
    <citation type="journal article" date="2022" name="Gigascience">
        <title>A chromosome-level genome assembly and annotation of the desert horned lizard, Phrynosoma platyrhinos, provides insight into chromosomal rearrangements among reptiles.</title>
        <authorList>
            <person name="Koochekian N."/>
            <person name="Ascanio A."/>
            <person name="Farleigh K."/>
            <person name="Card D.C."/>
            <person name="Schield D.R."/>
            <person name="Castoe T.A."/>
            <person name="Jezkova T."/>
        </authorList>
    </citation>
    <scope>NUCLEOTIDE SEQUENCE [LARGE SCALE GENOMIC DNA]</scope>
    <source>
        <strain evidence="11">NK-2021</strain>
    </source>
</reference>
<feature type="region of interest" description="Disordered" evidence="9">
    <location>
        <begin position="978"/>
        <end position="997"/>
    </location>
</feature>
<feature type="compositionally biased region" description="Basic and acidic residues" evidence="9">
    <location>
        <begin position="978"/>
        <end position="989"/>
    </location>
</feature>
<dbReference type="SMART" id="SM00129">
    <property type="entry name" value="KISc"/>
    <property type="match status" value="1"/>
</dbReference>
<dbReference type="InterPro" id="IPR036961">
    <property type="entry name" value="Kinesin_motor_dom_sf"/>
</dbReference>
<keyword evidence="5" id="KW-0505">Motor protein</keyword>
<feature type="coiled-coil region" evidence="8">
    <location>
        <begin position="916"/>
        <end position="957"/>
    </location>
</feature>
<comment type="caution">
    <text evidence="11">The sequence shown here is derived from an EMBL/GenBank/DDBJ whole genome shotgun (WGS) entry which is preliminary data.</text>
</comment>
<evidence type="ECO:0000256" key="6">
    <source>
        <dbReference type="ARBA" id="ARBA00023212"/>
    </source>
</evidence>
<evidence type="ECO:0000256" key="8">
    <source>
        <dbReference type="SAM" id="Coils"/>
    </source>
</evidence>
<dbReference type="PROSITE" id="PS50067">
    <property type="entry name" value="KINESIN_MOTOR_2"/>
    <property type="match status" value="1"/>
</dbReference>
<sequence length="1914" mass="221104">MLGTRDCPGVLPMAIHDVFNTICKIPDREFLLRISYMEIHNETIQDLLCSNIRKKKPLVVREDINRTIYVEDLSEEVVVSPEQVLSWLQKGEKNRHYGETKMNERSSRSHTIFRMIIESKEKDTSSSSYEGAVMVSHLNLVDLAGSERASQTGSEGIRFKEGCNINRSLGFINYRDSKLTRILQNSLGGNAKTVIICTITPVSLEETLSTLQFASTAKKMKNTPKVNEVLDDDALLKRCIHFQVSSHSHTKDQLAQLLEEKDSLQKQQEDRIRALTEMLVTASSFSQEQELKTKRKRRVTWAPGAISQDAGLCFLEDLPSRGKRFKASFSSLPEMEECLSIKPQWLYPNPCLSYQCIATGMYTISTKDFAESVQLCETLVEERDNAVTEQQAMRIKLDRLQLENDQLRCDGSLKAIIANAEVYNQDLQEEIKSKDMQLKEQANKMKVLENNVAELKNLMEDVNAENGKRDSSFSMQMSNKGLDEMQQMKQSLSDAEAVALDAKKESAFFRTENLALNKKMTQLLETYSEMEKDNECYRRQLEAGKVTYKKMQSDLQKELQYYLQENAKLTSLLEEKVPKDMLSCIELERKIEDFKNELNKALEENTALRKELTVLSEAGSGPDPEIYQKEILEKSELIASLTSERENLLSQVAEKERLLQEATNILKSKENFANAEVMREKDMAFQELKHQCDELGQNFMIASEGRKQMKGQVDLLSDENLKLNTIVSSLTLELSSKIKELQEKNLEQTEFLNLKEQLEEANQKLSEMDQLRDQLKTWESKMEAGERERLAITQKLSDREDEITALTQEKDDLKQKQEALEQERDQIKEDIQETVSMNIEVQEELRIAHNSLKQYQNHIKELEETIAEKESQMSGIKQSLGITIEEQKQQILKLTEDFEHFIVEKNLTKPDAKEIRLEESNELQLMKEQIFALEQERAALQQQLGALQEEKKQLLESTQLVASKNTELDVEKQLHQTVEKQTEMEEPREQLTSAESVTEKEVTDNVGVAQNEEVIRALTQERDDLRDRHSALQTERDQLKEEMHATQAMMEELQDKERELEKLLGIKEQLCESQWKQNGIDQLQEKLKVEKMEKLQMAQRLCDSEEERKVLTQERDDLGQKLELREQNQEDEGMLSEMEQLKASTRSKMEAMEEEKAELAQKLHTILEDMRSITTENANLKTTVESLQAEKVSMIQTVHRLGETVEKTVARNLELQEQLQHAHTAIEAHTKMVAELKGEIMDKESWSSELQMTLKQEAEAEMENLQTQIRHQEEKINNMKSIIDEKTHLLQKLETKYLEENEQVKEKLNEELNLHISEKERLAAELRDQADKVQQLTKETSLLQKERKNLQQDLKSLKVENDQLQEKLLKNTAKEVLKSFSGLEKKSEYLKTISLQIKCELDHQKSVVAKGLADLPLQQAKDVKRLQMEHEHISKNLHSLLNKLQEKAKYYTKVSNYTTELLDERRKQLELLTQIQFLKKCSLEEHQASYHQLNISELNQYLDLYTEKILKDTSEMEEELLSIEEKLKQLKDDGEESKQYLERCSVNFDVRDFEGGIKQDNETLMSVGRFLTPKAQAYIQARSDLDTRYADYSKETEVALKACREQTKELLLELNAFKEEVKLKEEQTLCADANFALKEENYKLENKLKAAEEDIKNLKLKIQELENGVNEADRNLQEKEKRIAILQMELSVRTSRSEVPRLKAALEEKENCLRIALTEMETLKAQLNKGAELYKEEIEDLKTQLAKADMARMKQSKYFDQEMANAKALAEHREEQLRKLKEELRKVQQDQDVTGRNVLALKEEAKKWKERALKSRTHSSRGIDDEQRPKSPRKTAPPLFTELPASPSRERTLKPVLTVNTPPAVPSNGLSFFAEPCLGNLSDTRATVAESTENNLKHWIATANKDEASNCKTQ</sequence>
<feature type="region of interest" description="Disordered" evidence="9">
    <location>
        <begin position="1810"/>
        <end position="1849"/>
    </location>
</feature>
<feature type="domain" description="Kinesin motor" evidence="10">
    <location>
        <begin position="1"/>
        <end position="220"/>
    </location>
</feature>
<evidence type="ECO:0000256" key="2">
    <source>
        <dbReference type="ARBA" id="ARBA00022741"/>
    </source>
</evidence>